<evidence type="ECO:0000259" key="8">
    <source>
        <dbReference type="Pfam" id="PF13839"/>
    </source>
</evidence>
<keyword evidence="4" id="KW-0735">Signal-anchor</keyword>
<dbReference type="InterPro" id="IPR025846">
    <property type="entry name" value="TBL_N"/>
</dbReference>
<dbReference type="PANTHER" id="PTHR32285">
    <property type="entry name" value="PROTEIN TRICHOME BIREFRINGENCE-LIKE 9-RELATED"/>
    <property type="match status" value="1"/>
</dbReference>
<dbReference type="Pfam" id="PF13839">
    <property type="entry name" value="PC-Esterase"/>
    <property type="match status" value="1"/>
</dbReference>
<keyword evidence="6 7" id="KW-0472">Membrane</keyword>
<comment type="subcellular location">
    <subcellularLocation>
        <location evidence="1">Membrane</location>
        <topology evidence="1">Single-pass membrane protein</topology>
    </subcellularLocation>
</comment>
<dbReference type="GO" id="GO:0016020">
    <property type="term" value="C:membrane"/>
    <property type="evidence" value="ECO:0007669"/>
    <property type="project" value="UniProtKB-SubCell"/>
</dbReference>
<gene>
    <name evidence="10" type="ORF">Fmac_017307</name>
</gene>
<evidence type="ECO:0000256" key="7">
    <source>
        <dbReference type="SAM" id="Phobius"/>
    </source>
</evidence>
<keyword evidence="11" id="KW-1185">Reference proteome</keyword>
<organism evidence="10 11">
    <name type="scientific">Flemingia macrophylla</name>
    <dbReference type="NCBI Taxonomy" id="520843"/>
    <lineage>
        <taxon>Eukaryota</taxon>
        <taxon>Viridiplantae</taxon>
        <taxon>Streptophyta</taxon>
        <taxon>Embryophyta</taxon>
        <taxon>Tracheophyta</taxon>
        <taxon>Spermatophyta</taxon>
        <taxon>Magnoliopsida</taxon>
        <taxon>eudicotyledons</taxon>
        <taxon>Gunneridae</taxon>
        <taxon>Pentapetalae</taxon>
        <taxon>rosids</taxon>
        <taxon>fabids</taxon>
        <taxon>Fabales</taxon>
        <taxon>Fabaceae</taxon>
        <taxon>Papilionoideae</taxon>
        <taxon>50 kb inversion clade</taxon>
        <taxon>NPAAA clade</taxon>
        <taxon>indigoferoid/millettioid clade</taxon>
        <taxon>Phaseoleae</taxon>
        <taxon>Flemingia</taxon>
    </lineage>
</organism>
<name>A0ABD1M1Q9_9FABA</name>
<evidence type="ECO:0000256" key="4">
    <source>
        <dbReference type="ARBA" id="ARBA00022968"/>
    </source>
</evidence>
<dbReference type="InterPro" id="IPR029962">
    <property type="entry name" value="TBL"/>
</dbReference>
<dbReference type="EMBL" id="JBGMDY010000006">
    <property type="protein sequence ID" value="KAL2329726.1"/>
    <property type="molecule type" value="Genomic_DNA"/>
</dbReference>
<dbReference type="AlphaFoldDB" id="A0ABD1M1Q9"/>
<evidence type="ECO:0000256" key="1">
    <source>
        <dbReference type="ARBA" id="ARBA00004167"/>
    </source>
</evidence>
<evidence type="ECO:0000259" key="9">
    <source>
        <dbReference type="Pfam" id="PF14416"/>
    </source>
</evidence>
<protein>
    <recommendedName>
        <fullName evidence="12">Trichome birefringence-like N-terminal domain-containing protein</fullName>
    </recommendedName>
</protein>
<keyword evidence="5 7" id="KW-1133">Transmembrane helix</keyword>
<evidence type="ECO:0008006" key="12">
    <source>
        <dbReference type="Google" id="ProtNLM"/>
    </source>
</evidence>
<accession>A0ABD1M1Q9</accession>
<evidence type="ECO:0000256" key="6">
    <source>
        <dbReference type="ARBA" id="ARBA00023136"/>
    </source>
</evidence>
<evidence type="ECO:0000256" key="5">
    <source>
        <dbReference type="ARBA" id="ARBA00022989"/>
    </source>
</evidence>
<comment type="similarity">
    <text evidence="2">Belongs to the PC-esterase family. TBL subfamily.</text>
</comment>
<sequence length="452" mass="52443">MQLSSISAMRFRSTQLLNGNQKYAIGNTTKSAVVVILLPFTVLLIVLSFSVTRSSHNFPSPMIYAATTTTSSLESLDFNVTEMKPCNIFSGEWVPYSEGPYYDNETCNLINDQQNCIKFGRPDKEFLKWRWKPHECDLPLFDATLFLQLVRGKSMAFVGDSVGRNQMNSLLCLLNHVALPEDISKRYATDPVYFRRWFYADYNFTLVTLWSPFLVRTSDGDPNGHSHNNLMMNLHLDKADESWTNEVKNFDFVIISSGQWFFRPLVFYEKGQLVGCHKCQQKNVTDLGHYYGYRKAFRTALRTLASLKGYKGVTFLRTFSPAHFENAEWNNGGSCERTRPYAKEDAKFEWYIFQMYVTQVEEFRAAEKKARKRGLKFLMLNTTEIMLLRPDGHPNNYVHRRTKNNSNSKVTIYSDCVHWCLPGPIDAWNEFLLYMLKLESQKSFISSLQRFV</sequence>
<dbReference type="Pfam" id="PF14416">
    <property type="entry name" value="PMR5N"/>
    <property type="match status" value="1"/>
</dbReference>
<evidence type="ECO:0000256" key="3">
    <source>
        <dbReference type="ARBA" id="ARBA00022692"/>
    </source>
</evidence>
<proteinExistence type="inferred from homology"/>
<dbReference type="InterPro" id="IPR026057">
    <property type="entry name" value="TBL_C"/>
</dbReference>
<feature type="domain" description="Trichome birefringence-like C-terminal" evidence="8">
    <location>
        <begin position="138"/>
        <end position="434"/>
    </location>
</feature>
<feature type="transmembrane region" description="Helical" evidence="7">
    <location>
        <begin position="32"/>
        <end position="51"/>
    </location>
</feature>
<dbReference type="PANTHER" id="PTHR32285:SF13">
    <property type="entry name" value="TRICHOME BIREFRINGENCE-LIKE N-TERMINAL DOMAIN-CONTAINING PROTEIN"/>
    <property type="match status" value="1"/>
</dbReference>
<keyword evidence="3 7" id="KW-0812">Transmembrane</keyword>
<dbReference type="Proteomes" id="UP001603857">
    <property type="component" value="Unassembled WGS sequence"/>
</dbReference>
<feature type="domain" description="Trichome birefringence-like N-terminal" evidence="9">
    <location>
        <begin position="85"/>
        <end position="137"/>
    </location>
</feature>
<evidence type="ECO:0000313" key="10">
    <source>
        <dbReference type="EMBL" id="KAL2329726.1"/>
    </source>
</evidence>
<comment type="caution">
    <text evidence="10">The sequence shown here is derived from an EMBL/GenBank/DDBJ whole genome shotgun (WGS) entry which is preliminary data.</text>
</comment>
<evidence type="ECO:0000256" key="2">
    <source>
        <dbReference type="ARBA" id="ARBA00007727"/>
    </source>
</evidence>
<evidence type="ECO:0000313" key="11">
    <source>
        <dbReference type="Proteomes" id="UP001603857"/>
    </source>
</evidence>
<reference evidence="10 11" key="1">
    <citation type="submission" date="2024-08" db="EMBL/GenBank/DDBJ databases">
        <title>Insights into the chromosomal genome structure of Flemingia macrophylla.</title>
        <authorList>
            <person name="Ding Y."/>
            <person name="Zhao Y."/>
            <person name="Bi W."/>
            <person name="Wu M."/>
            <person name="Zhao G."/>
            <person name="Gong Y."/>
            <person name="Li W."/>
            <person name="Zhang P."/>
        </authorList>
    </citation>
    <scope>NUCLEOTIDE SEQUENCE [LARGE SCALE GENOMIC DNA]</scope>
    <source>
        <strain evidence="10">DYQJB</strain>
        <tissue evidence="10">Leaf</tissue>
    </source>
</reference>